<protein>
    <submittedName>
        <fullName evidence="1">Uncharacterized protein</fullName>
    </submittedName>
</protein>
<proteinExistence type="predicted"/>
<organism evidence="1 2">
    <name type="scientific">Lentinula aff. lateritia</name>
    <dbReference type="NCBI Taxonomy" id="2804960"/>
    <lineage>
        <taxon>Eukaryota</taxon>
        <taxon>Fungi</taxon>
        <taxon>Dikarya</taxon>
        <taxon>Basidiomycota</taxon>
        <taxon>Agaricomycotina</taxon>
        <taxon>Agaricomycetes</taxon>
        <taxon>Agaricomycetidae</taxon>
        <taxon>Agaricales</taxon>
        <taxon>Marasmiineae</taxon>
        <taxon>Omphalotaceae</taxon>
        <taxon>Lentinula</taxon>
    </lineage>
</organism>
<evidence type="ECO:0000313" key="1">
    <source>
        <dbReference type="EMBL" id="KAJ3814547.1"/>
    </source>
</evidence>
<keyword evidence="2" id="KW-1185">Reference proteome</keyword>
<evidence type="ECO:0000313" key="2">
    <source>
        <dbReference type="Proteomes" id="UP001163835"/>
    </source>
</evidence>
<accession>A0ACC1UBX7</accession>
<sequence length="226" mass="25290">MPHPKPILYVALATFALFGSLFLVCQFAPVVNQWINKKQVKQDLDVEKSNFESRKLCQKGDFNSEESLPSGSLAKMISGLSFKCGAPFVPVINAVTSMPLSSSLLYSSHRKVVPLLVKQHHLSIPAFREDFIPVLKLSPSRVQIFIQANPQGVKSLTENVPPHIFIEAHNAILQMLTWLPYAIHAKKFAMREISGLAYYGGYKTGVQRSAYTRAYFGTISSRERPH</sequence>
<dbReference type="EMBL" id="MU794965">
    <property type="protein sequence ID" value="KAJ3814547.1"/>
    <property type="molecule type" value="Genomic_DNA"/>
</dbReference>
<comment type="caution">
    <text evidence="1">The sequence shown here is derived from an EMBL/GenBank/DDBJ whole genome shotgun (WGS) entry which is preliminary data.</text>
</comment>
<dbReference type="Proteomes" id="UP001163835">
    <property type="component" value="Unassembled WGS sequence"/>
</dbReference>
<name>A0ACC1UBX7_9AGAR</name>
<gene>
    <name evidence="1" type="ORF">F5876DRAFT_72807</name>
</gene>
<reference evidence="1" key="1">
    <citation type="submission" date="2022-09" db="EMBL/GenBank/DDBJ databases">
        <title>A Global Phylogenomic Analysis of the Shiitake Genus Lentinula.</title>
        <authorList>
            <consortium name="DOE Joint Genome Institute"/>
            <person name="Sierra-Patev S."/>
            <person name="Min B."/>
            <person name="Naranjo-Ortiz M."/>
            <person name="Looney B."/>
            <person name="Konkel Z."/>
            <person name="Slot J.C."/>
            <person name="Sakamoto Y."/>
            <person name="Steenwyk J.L."/>
            <person name="Rokas A."/>
            <person name="Carro J."/>
            <person name="Camarero S."/>
            <person name="Ferreira P."/>
            <person name="Molpeceres G."/>
            <person name="Ruiz-Duenas F.J."/>
            <person name="Serrano A."/>
            <person name="Henrissat B."/>
            <person name="Drula E."/>
            <person name="Hughes K.W."/>
            <person name="Mata J.L."/>
            <person name="Ishikawa N.K."/>
            <person name="Vargas-Isla R."/>
            <person name="Ushijima S."/>
            <person name="Smith C.A."/>
            <person name="Ahrendt S."/>
            <person name="Andreopoulos W."/>
            <person name="He G."/>
            <person name="Labutti K."/>
            <person name="Lipzen A."/>
            <person name="Ng V."/>
            <person name="Riley R."/>
            <person name="Sandor L."/>
            <person name="Barry K."/>
            <person name="Martinez A.T."/>
            <person name="Xiao Y."/>
            <person name="Gibbons J.G."/>
            <person name="Terashima K."/>
            <person name="Grigoriev I.V."/>
            <person name="Hibbett D.S."/>
        </authorList>
    </citation>
    <scope>NUCLEOTIDE SEQUENCE</scope>
    <source>
        <strain evidence="1">TMI1499</strain>
    </source>
</reference>